<evidence type="ECO:0000313" key="1">
    <source>
        <dbReference type="EMBL" id="MPN32851.1"/>
    </source>
</evidence>
<comment type="caution">
    <text evidence="1">The sequence shown here is derived from an EMBL/GenBank/DDBJ whole genome shotgun (WGS) entry which is preliminary data.</text>
</comment>
<accession>A0A645H1G3</accession>
<evidence type="ECO:0008006" key="2">
    <source>
        <dbReference type="Google" id="ProtNLM"/>
    </source>
</evidence>
<name>A0A645H1G3_9ZZZZ</name>
<sequence>MKKESAERGCLEDKIQKMAEFLKKQEGKSLTFGDAYHEYFEIFTHEKNDGTKKFLYAKEKSEVIEKEIDLCGYFVIVTSKKMTAAEALSLYKSRDASEKLFRGDKSYLGNKSLRVAGNESAAAKIFIEFVALIVRCKIYTQLKAMMKEMAKKPNYMTVPAALKELEKIEMVRQMDNVYRLDHAITATQKTILKPTFPNYVTMKNPRSVENQWFLALFS</sequence>
<organism evidence="1">
    <name type="scientific">bioreactor metagenome</name>
    <dbReference type="NCBI Taxonomy" id="1076179"/>
    <lineage>
        <taxon>unclassified sequences</taxon>
        <taxon>metagenomes</taxon>
        <taxon>ecological metagenomes</taxon>
    </lineage>
</organism>
<proteinExistence type="predicted"/>
<gene>
    <name evidence="1" type="ORF">SDC9_180334</name>
</gene>
<reference evidence="1" key="1">
    <citation type="submission" date="2019-08" db="EMBL/GenBank/DDBJ databases">
        <authorList>
            <person name="Kucharzyk K."/>
            <person name="Murdoch R.W."/>
            <person name="Higgins S."/>
            <person name="Loffler F."/>
        </authorList>
    </citation>
    <scope>NUCLEOTIDE SEQUENCE</scope>
</reference>
<dbReference type="EMBL" id="VSSQ01085070">
    <property type="protein sequence ID" value="MPN32851.1"/>
    <property type="molecule type" value="Genomic_DNA"/>
</dbReference>
<protein>
    <recommendedName>
        <fullName evidence="2">Transposase IS4-like domain-containing protein</fullName>
    </recommendedName>
</protein>
<dbReference type="AlphaFoldDB" id="A0A645H1G3"/>